<dbReference type="OrthoDB" id="1932925at2759"/>
<feature type="transmembrane region" description="Helical" evidence="8">
    <location>
        <begin position="379"/>
        <end position="397"/>
    </location>
</feature>
<dbReference type="GO" id="GO:0005794">
    <property type="term" value="C:Golgi apparatus"/>
    <property type="evidence" value="ECO:0007669"/>
    <property type="project" value="UniProtKB-ARBA"/>
</dbReference>
<dbReference type="InterPro" id="IPR012419">
    <property type="entry name" value="Cas1_AcylTrans_dom"/>
</dbReference>
<feature type="transmembrane region" description="Helical" evidence="8">
    <location>
        <begin position="660"/>
        <end position="680"/>
    </location>
</feature>
<feature type="transmembrane region" description="Helical" evidence="8">
    <location>
        <begin position="542"/>
        <end position="560"/>
    </location>
</feature>
<evidence type="ECO:0000256" key="7">
    <source>
        <dbReference type="ARBA" id="ARBA00023180"/>
    </source>
</evidence>
<dbReference type="PANTHER" id="PTHR13533:SF1">
    <property type="entry name" value="N-ACETYLNEURAMINATE 9-O-ACETYLTRANSFERASE"/>
    <property type="match status" value="1"/>
</dbReference>
<dbReference type="AlphaFoldDB" id="A0A0D1YWZ7"/>
<comment type="similarity">
    <text evidence="2">Belongs to the PC-esterase family. CASD1 subfamily.</text>
</comment>
<keyword evidence="3" id="KW-0808">Transferase</keyword>
<comment type="subcellular location">
    <subcellularLocation>
        <location evidence="1">Membrane</location>
        <topology evidence="1">Multi-pass membrane protein</topology>
    </subcellularLocation>
</comment>
<evidence type="ECO:0000256" key="8">
    <source>
        <dbReference type="SAM" id="Phobius"/>
    </source>
</evidence>
<reference evidence="11 12" key="1">
    <citation type="submission" date="2015-01" db="EMBL/GenBank/DDBJ databases">
        <title>The Genome Sequence of Exophiala sideris CBS121828.</title>
        <authorList>
            <consortium name="The Broad Institute Genomics Platform"/>
            <person name="Cuomo C."/>
            <person name="de Hoog S."/>
            <person name="Gorbushina A."/>
            <person name="Stielow B."/>
            <person name="Teixiera M."/>
            <person name="Abouelleil A."/>
            <person name="Chapman S.B."/>
            <person name="Priest M."/>
            <person name="Young S.K."/>
            <person name="Wortman J."/>
            <person name="Nusbaum C."/>
            <person name="Birren B."/>
        </authorList>
    </citation>
    <scope>NUCLEOTIDE SEQUENCE [LARGE SCALE GENOMIC DNA]</scope>
    <source>
        <strain evidence="11 12">CBS 121828</strain>
    </source>
</reference>
<feature type="transmembrane region" description="Helical" evidence="8">
    <location>
        <begin position="490"/>
        <end position="508"/>
    </location>
</feature>
<organism evidence="11 12">
    <name type="scientific">Exophiala sideris</name>
    <dbReference type="NCBI Taxonomy" id="1016849"/>
    <lineage>
        <taxon>Eukaryota</taxon>
        <taxon>Fungi</taxon>
        <taxon>Dikarya</taxon>
        <taxon>Ascomycota</taxon>
        <taxon>Pezizomycotina</taxon>
        <taxon>Eurotiomycetes</taxon>
        <taxon>Chaetothyriomycetidae</taxon>
        <taxon>Chaetothyriales</taxon>
        <taxon>Herpotrichiellaceae</taxon>
        <taxon>Exophiala</taxon>
    </lineage>
</organism>
<protein>
    <recommendedName>
        <fullName evidence="10">Cas1p 10 TM acyl transferase domain-containing protein</fullName>
    </recommendedName>
</protein>
<evidence type="ECO:0000256" key="6">
    <source>
        <dbReference type="ARBA" id="ARBA00023136"/>
    </source>
</evidence>
<keyword evidence="7" id="KW-0325">Glycoprotein</keyword>
<dbReference type="Pfam" id="PF07779">
    <property type="entry name" value="Cas1_AcylT"/>
    <property type="match status" value="1"/>
</dbReference>
<evidence type="ECO:0000256" key="2">
    <source>
        <dbReference type="ARBA" id="ARBA00010666"/>
    </source>
</evidence>
<feature type="chain" id="PRO_5002237243" description="Cas1p 10 TM acyl transferase domain-containing protein" evidence="9">
    <location>
        <begin position="23"/>
        <end position="850"/>
    </location>
</feature>
<feature type="transmembrane region" description="Helical" evidence="8">
    <location>
        <begin position="337"/>
        <end position="358"/>
    </location>
</feature>
<evidence type="ECO:0000256" key="3">
    <source>
        <dbReference type="ARBA" id="ARBA00022679"/>
    </source>
</evidence>
<evidence type="ECO:0000256" key="9">
    <source>
        <dbReference type="SAM" id="SignalP"/>
    </source>
</evidence>
<feature type="transmembrane region" description="Helical" evidence="8">
    <location>
        <begin position="464"/>
        <end position="484"/>
    </location>
</feature>
<dbReference type="EMBL" id="KN846951">
    <property type="protein sequence ID" value="KIV87057.1"/>
    <property type="molecule type" value="Genomic_DNA"/>
</dbReference>
<keyword evidence="6 8" id="KW-0472">Membrane</keyword>
<keyword evidence="4 8" id="KW-0812">Transmembrane</keyword>
<evidence type="ECO:0000259" key="10">
    <source>
        <dbReference type="Pfam" id="PF07779"/>
    </source>
</evidence>
<dbReference type="GO" id="GO:0016020">
    <property type="term" value="C:membrane"/>
    <property type="evidence" value="ECO:0007669"/>
    <property type="project" value="UniProtKB-SubCell"/>
</dbReference>
<evidence type="ECO:0000256" key="5">
    <source>
        <dbReference type="ARBA" id="ARBA00022989"/>
    </source>
</evidence>
<gene>
    <name evidence="11" type="ORF">PV11_02628</name>
</gene>
<dbReference type="GO" id="GO:0005975">
    <property type="term" value="P:carbohydrate metabolic process"/>
    <property type="evidence" value="ECO:0007669"/>
    <property type="project" value="UniProtKB-ARBA"/>
</dbReference>
<feature type="domain" description="Cas1p 10 TM acyl transferase" evidence="10">
    <location>
        <begin position="372"/>
        <end position="802"/>
    </location>
</feature>
<dbReference type="GO" id="GO:0016740">
    <property type="term" value="F:transferase activity"/>
    <property type="evidence" value="ECO:0007669"/>
    <property type="project" value="UniProtKB-KW"/>
</dbReference>
<dbReference type="Proteomes" id="UP000053599">
    <property type="component" value="Unassembled WGS sequence"/>
</dbReference>
<keyword evidence="5 8" id="KW-1133">Transmembrane helix</keyword>
<accession>A0A0D1YWZ7</accession>
<evidence type="ECO:0000313" key="12">
    <source>
        <dbReference type="Proteomes" id="UP000053599"/>
    </source>
</evidence>
<feature type="signal peptide" evidence="9">
    <location>
        <begin position="1"/>
        <end position="22"/>
    </location>
</feature>
<name>A0A0D1YWZ7_9EURO</name>
<keyword evidence="9" id="KW-0732">Signal</keyword>
<sequence>MRTLLMLSRVLLSLLFCQPVWFGLKSIPHECLVDRRCDALLNDGHWAESLLSKDVDHTWIPSNCMLHIYNSSDARRCLSTRSLTFLGDSTARQLFWAIAKQLDFERTINASAITEKHTNITFAAEGADIVFIWDPFLNETSISNGSRVTNTIRSKFTPDVVAIASGMSTTNSFRSKYKCDVLVIGAGLWHVKYFNDSYLPHLREGIGSKSISRSSSPELNWTVNHGLETILLPIAISDKASGDLSRSQTLTQERITAANAAIVGAGTSLSHKVLLGNLNMVDKMPSAFMADGIHLQDRIASTQAQVLLNYMCNDIIDMPRKQSQAYCCSAYIAPNPLQHAIVLGGIYLIVYYLLSLLFRYCFHDSKALLSSRTQRVVGGLATISFGVVCCFVADRTALFGKEPKPVDQTMFLCLTALSLLAGFATFKPASDTITIPKDGTTAQFTESSEWQILSRDQTEEWKGWMQIIILLYHYFSMSKVLWVYQFVRQLVAAYIFITAWGHTMYFIRTNDFSLRRVVNVLMRTNLLNVILAYVMGTQYDLYYFPVLASGWFLIVWIIVPRASSSGARVRPFLLRLALSITIVSIIRSKSAALEGWLNGLDSLGPGVFNINAREFLFRFSLDAYIAYFGMVVAFFYSLFGATSGQESFGVAHWSFSPTKLIVLVAACNLVGYMLFCGRFSNKYDYNRWHPFISPLPVMAFVVLRNSTARLSTSYSRLFAWFGRCSLETFVLQYHIWLAADTHGLLRLGLADLLLHRYGIKHTYCYDILDTLIISVTFLGISHSVSKAMPVVVTSFVGGSDDRTFLKRWKDPIKDNMTMRTSIWGSLSLQHKVMLALATLWVLNCTWNLWD</sequence>
<evidence type="ECO:0000313" key="11">
    <source>
        <dbReference type="EMBL" id="KIV87057.1"/>
    </source>
</evidence>
<dbReference type="HOGENOM" id="CLU_008003_0_1_1"/>
<dbReference type="PANTHER" id="PTHR13533">
    <property type="entry name" value="N-ACETYLNEURAMINATE 9-O-ACETYLTRANSFERASE"/>
    <property type="match status" value="1"/>
</dbReference>
<evidence type="ECO:0000256" key="1">
    <source>
        <dbReference type="ARBA" id="ARBA00004141"/>
    </source>
</evidence>
<feature type="transmembrane region" description="Helical" evidence="8">
    <location>
        <begin position="615"/>
        <end position="639"/>
    </location>
</feature>
<evidence type="ECO:0000256" key="4">
    <source>
        <dbReference type="ARBA" id="ARBA00022692"/>
    </source>
</evidence>
<proteinExistence type="inferred from homology"/>